<gene>
    <name evidence="1" type="ORF">KHA99_20915</name>
</gene>
<reference evidence="1" key="1">
    <citation type="submission" date="2021-05" db="EMBL/GenBank/DDBJ databases">
        <title>Novel Bacillus species.</title>
        <authorList>
            <person name="Liu G."/>
        </authorList>
    </citation>
    <scope>NUCLEOTIDE SEQUENCE</scope>
    <source>
        <strain evidence="1">FJAT-49825</strain>
    </source>
</reference>
<dbReference type="RefSeq" id="WP_213119414.1">
    <property type="nucleotide sequence ID" value="NZ_JAGYPF010000004.1"/>
</dbReference>
<dbReference type="Proteomes" id="UP000679749">
    <property type="component" value="Unassembled WGS sequence"/>
</dbReference>
<accession>A0A942U982</accession>
<evidence type="ECO:0000313" key="2">
    <source>
        <dbReference type="Proteomes" id="UP000679749"/>
    </source>
</evidence>
<protein>
    <submittedName>
        <fullName evidence="1">Uncharacterized protein</fullName>
    </submittedName>
</protein>
<keyword evidence="2" id="KW-1185">Reference proteome</keyword>
<comment type="caution">
    <text evidence="1">The sequence shown here is derived from an EMBL/GenBank/DDBJ whole genome shotgun (WGS) entry which is preliminary data.</text>
</comment>
<dbReference type="AlphaFoldDB" id="A0A942U982"/>
<dbReference type="EMBL" id="JAGYPF010000004">
    <property type="protein sequence ID" value="MBS4214913.1"/>
    <property type="molecule type" value="Genomic_DNA"/>
</dbReference>
<name>A0A942U982_9BACI</name>
<organism evidence="1 2">
    <name type="scientific">Neobacillus rhizophilus</name>
    <dbReference type="NCBI Taxonomy" id="2833579"/>
    <lineage>
        <taxon>Bacteria</taxon>
        <taxon>Bacillati</taxon>
        <taxon>Bacillota</taxon>
        <taxon>Bacilli</taxon>
        <taxon>Bacillales</taxon>
        <taxon>Bacillaceae</taxon>
        <taxon>Neobacillus</taxon>
    </lineage>
</organism>
<proteinExistence type="predicted"/>
<sequence length="143" mass="16194">MGQWTLSKEEYERLLAYVGCGNFLDADIIVFGNEEGTGGYSVEANVKARAYYNGRNLLEGDYVACVTNDDWKKGLHDSSTYGGENKVEHYLPHETKQNGGYSAGVFNPSNPNVHVRKYAIKVRRRRCSHFAIRTNLHREFGLN</sequence>
<evidence type="ECO:0000313" key="1">
    <source>
        <dbReference type="EMBL" id="MBS4214913.1"/>
    </source>
</evidence>